<dbReference type="InterPro" id="IPR049067">
    <property type="entry name" value="MreB-like_C"/>
</dbReference>
<accession>A0A1I0Q1B5</accession>
<dbReference type="Pfam" id="PF21522">
    <property type="entry name" value="MreB-like_C"/>
    <property type="match status" value="1"/>
</dbReference>
<name>A0A1I0Q1B5_9FIRM</name>
<dbReference type="OrthoDB" id="9769994at2"/>
<organism evidence="3 4">
    <name type="scientific">[Clostridium] fimetarium</name>
    <dbReference type="NCBI Taxonomy" id="99656"/>
    <lineage>
        <taxon>Bacteria</taxon>
        <taxon>Bacillati</taxon>
        <taxon>Bacillota</taxon>
        <taxon>Clostridia</taxon>
        <taxon>Lachnospirales</taxon>
        <taxon>Lachnospiraceae</taxon>
    </lineage>
</organism>
<gene>
    <name evidence="3" type="ORF">SAMN05421659_106206</name>
</gene>
<evidence type="ECO:0000313" key="4">
    <source>
        <dbReference type="Proteomes" id="UP000199701"/>
    </source>
</evidence>
<feature type="domain" description="Actin-like protein N-terminal" evidence="1">
    <location>
        <begin position="39"/>
        <end position="170"/>
    </location>
</feature>
<dbReference type="Proteomes" id="UP000199701">
    <property type="component" value="Unassembled WGS sequence"/>
</dbReference>
<protein>
    <submittedName>
        <fullName evidence="3">Plasmid segregation protein ParM</fullName>
    </submittedName>
</protein>
<dbReference type="InterPro" id="IPR043129">
    <property type="entry name" value="ATPase_NBD"/>
</dbReference>
<dbReference type="RefSeq" id="WP_092453420.1">
    <property type="nucleotide sequence ID" value="NZ_FOJI01000006.1"/>
</dbReference>
<dbReference type="EMBL" id="FOJI01000006">
    <property type="protein sequence ID" value="SEW20558.1"/>
    <property type="molecule type" value="Genomic_DNA"/>
</dbReference>
<evidence type="ECO:0000259" key="2">
    <source>
        <dbReference type="Pfam" id="PF21522"/>
    </source>
</evidence>
<proteinExistence type="predicted"/>
<reference evidence="3 4" key="1">
    <citation type="submission" date="2016-10" db="EMBL/GenBank/DDBJ databases">
        <authorList>
            <person name="de Groot N.N."/>
        </authorList>
    </citation>
    <scope>NUCLEOTIDE SEQUENCE [LARGE SCALE GENOMIC DNA]</scope>
    <source>
        <strain evidence="3 4">DSM 9179</strain>
    </source>
</reference>
<dbReference type="Pfam" id="PF17989">
    <property type="entry name" value="ALP_N"/>
    <property type="match status" value="1"/>
</dbReference>
<evidence type="ECO:0000313" key="3">
    <source>
        <dbReference type="EMBL" id="SEW20558.1"/>
    </source>
</evidence>
<dbReference type="SUPFAM" id="SSF53067">
    <property type="entry name" value="Actin-like ATPase domain"/>
    <property type="match status" value="2"/>
</dbReference>
<dbReference type="InterPro" id="IPR040607">
    <property type="entry name" value="ALP_N"/>
</dbReference>
<keyword evidence="4" id="KW-1185">Reference proteome</keyword>
<sequence>MNINKTRIDERVPTNVDEGDNMDIMKDYRTEKGAIIVPVDGGYGNMKTANHVFATGVILSELAPTMSKDVLLYNENHYIIGENHKEFKFEKILDEDFYVLTLVAIAMELKSRNLHIADIQLATGLPLTWLKSQKEDFRKYLLQKDYVEFKYQGEDYLIHMVGVDVFPQGYSAVAERIHEFNGVNMLVDIGNGTINIMYINNRKPMESKCWTEKYGINQCSINICNAIMNKTGVVIDISIINDFLRMKKIDVSEKFLSVIQDTAKEYVRNVFMKVREHEYNSELMKLYVIGGGSKLLKEYGEYDKNRVFFDEDVRANAKGYEYLSYMKDKRKTKIVN</sequence>
<dbReference type="Gene3D" id="3.30.420.40">
    <property type="match status" value="2"/>
</dbReference>
<dbReference type="CDD" id="cd10227">
    <property type="entry name" value="ASKHA_NBD_ParM-like"/>
    <property type="match status" value="1"/>
</dbReference>
<dbReference type="AlphaFoldDB" id="A0A1I0Q1B5"/>
<dbReference type="STRING" id="99656.SAMN05421659_106206"/>
<feature type="domain" description="Actin homologue MreB-like C-terminal" evidence="2">
    <location>
        <begin position="186"/>
        <end position="298"/>
    </location>
</feature>
<evidence type="ECO:0000259" key="1">
    <source>
        <dbReference type="Pfam" id="PF17989"/>
    </source>
</evidence>